<reference evidence="3" key="1">
    <citation type="submission" date="2019-12" db="UniProtKB">
        <authorList>
            <consortium name="WormBaseParasite"/>
        </authorList>
    </citation>
    <scope>IDENTIFICATION</scope>
</reference>
<keyword evidence="1" id="KW-0732">Signal</keyword>
<evidence type="ECO:0000256" key="1">
    <source>
        <dbReference type="SAM" id="SignalP"/>
    </source>
</evidence>
<dbReference type="AlphaFoldDB" id="A0A5S6QYV3"/>
<keyword evidence="2" id="KW-1185">Reference proteome</keyword>
<sequence>MLTFICTLLLTELLTAQGAVEEADGTRPSKRPDRMITGTEYVTHVRTSTDVQQAEENNRTEVEPVKCVDLWPSMLCRDTMKTHGKELCKLDNKFGRYQCCESCAQAFGIKLTNETKFLGTQDFTYYPDCKTLSDAVTGRGVSWTPWCLKWKNEKNKNNCETPLFQQRCQRTCKVRCKYSEDETTEYQENPCGINVDKVCLG</sequence>
<feature type="chain" id="PRO_5024330080" evidence="1">
    <location>
        <begin position="19"/>
        <end position="201"/>
    </location>
</feature>
<organism evidence="2 3">
    <name type="scientific">Trichuris muris</name>
    <name type="common">Mouse whipworm</name>
    <dbReference type="NCBI Taxonomy" id="70415"/>
    <lineage>
        <taxon>Eukaryota</taxon>
        <taxon>Metazoa</taxon>
        <taxon>Ecdysozoa</taxon>
        <taxon>Nematoda</taxon>
        <taxon>Enoplea</taxon>
        <taxon>Dorylaimia</taxon>
        <taxon>Trichinellida</taxon>
        <taxon>Trichuridae</taxon>
        <taxon>Trichuris</taxon>
    </lineage>
</organism>
<feature type="signal peptide" evidence="1">
    <location>
        <begin position="1"/>
        <end position="18"/>
    </location>
</feature>
<dbReference type="WBParaSite" id="TMUE_3000012082.1">
    <property type="protein sequence ID" value="TMUE_3000012082.1"/>
    <property type="gene ID" value="WBGene00293906"/>
</dbReference>
<name>A0A5S6QYV3_TRIMR</name>
<protein>
    <submittedName>
        <fullName evidence="3">ShKT domain-containing protein</fullName>
    </submittedName>
</protein>
<dbReference type="Proteomes" id="UP000046395">
    <property type="component" value="Unassembled WGS sequence"/>
</dbReference>
<accession>A0A5S6QYV3</accession>
<proteinExistence type="predicted"/>
<evidence type="ECO:0000313" key="2">
    <source>
        <dbReference type="Proteomes" id="UP000046395"/>
    </source>
</evidence>
<evidence type="ECO:0000313" key="3">
    <source>
        <dbReference type="WBParaSite" id="TMUE_3000012082.1"/>
    </source>
</evidence>